<evidence type="ECO:0000313" key="2">
    <source>
        <dbReference type="Proteomes" id="UP000624703"/>
    </source>
</evidence>
<proteinExistence type="predicted"/>
<name>A0A8J7ME22_9BACT</name>
<gene>
    <name evidence="1" type="ORF">JIN82_03045</name>
</gene>
<protein>
    <submittedName>
        <fullName evidence="1">Uncharacterized protein</fullName>
    </submittedName>
</protein>
<accession>A0A8J7ME22</accession>
<keyword evidence="2" id="KW-1185">Reference proteome</keyword>
<dbReference type="RefSeq" id="WP_200310168.1">
    <property type="nucleotide sequence ID" value="NZ_JAENIM010000016.1"/>
</dbReference>
<dbReference type="EMBL" id="JAENIM010000016">
    <property type="protein sequence ID" value="MBK1790129.1"/>
    <property type="molecule type" value="Genomic_DNA"/>
</dbReference>
<organism evidence="1 2">
    <name type="scientific">Persicirhabdus sediminis</name>
    <dbReference type="NCBI Taxonomy" id="454144"/>
    <lineage>
        <taxon>Bacteria</taxon>
        <taxon>Pseudomonadati</taxon>
        <taxon>Verrucomicrobiota</taxon>
        <taxon>Verrucomicrobiia</taxon>
        <taxon>Verrucomicrobiales</taxon>
        <taxon>Verrucomicrobiaceae</taxon>
        <taxon>Persicirhabdus</taxon>
    </lineage>
</organism>
<comment type="caution">
    <text evidence="1">The sequence shown here is derived from an EMBL/GenBank/DDBJ whole genome shotgun (WGS) entry which is preliminary data.</text>
</comment>
<reference evidence="1" key="1">
    <citation type="submission" date="2021-01" db="EMBL/GenBank/DDBJ databases">
        <title>Modified the classification status of verrucomicrobia.</title>
        <authorList>
            <person name="Feng X."/>
        </authorList>
    </citation>
    <scope>NUCLEOTIDE SEQUENCE</scope>
    <source>
        <strain evidence="1">_KCTC 22039</strain>
    </source>
</reference>
<dbReference type="AlphaFoldDB" id="A0A8J7ME22"/>
<dbReference type="Proteomes" id="UP000624703">
    <property type="component" value="Unassembled WGS sequence"/>
</dbReference>
<sequence length="80" mass="8969">MKPQTDLTNGWFVYAENADQIWYCNGSDLSVLKFEEKLTKNSSVLIDSSLIPTIPQKVLSHAPKELMEKISSAQEATTTH</sequence>
<evidence type="ECO:0000313" key="1">
    <source>
        <dbReference type="EMBL" id="MBK1790129.1"/>
    </source>
</evidence>